<keyword evidence="1" id="KW-0378">Hydrolase</keyword>
<evidence type="ECO:0000313" key="4">
    <source>
        <dbReference type="Proteomes" id="UP001233999"/>
    </source>
</evidence>
<dbReference type="CDD" id="cd18793">
    <property type="entry name" value="SF2_C_SNF"/>
    <property type="match status" value="1"/>
</dbReference>
<dbReference type="Pfam" id="PF00271">
    <property type="entry name" value="Helicase_C"/>
    <property type="match status" value="1"/>
</dbReference>
<dbReference type="InterPro" id="IPR001650">
    <property type="entry name" value="Helicase_C-like"/>
</dbReference>
<dbReference type="SUPFAM" id="SSF52540">
    <property type="entry name" value="P-loop containing nucleoside triphosphate hydrolases"/>
    <property type="match status" value="1"/>
</dbReference>
<dbReference type="SMART" id="SM00490">
    <property type="entry name" value="HELICc"/>
    <property type="match status" value="1"/>
</dbReference>
<dbReference type="PROSITE" id="PS51194">
    <property type="entry name" value="HELICASE_CTER"/>
    <property type="match status" value="1"/>
</dbReference>
<dbReference type="PANTHER" id="PTHR45766">
    <property type="entry name" value="DNA ANNEALING HELICASE AND ENDONUCLEASE ZRANB3 FAMILY MEMBER"/>
    <property type="match status" value="1"/>
</dbReference>
<dbReference type="GO" id="GO:0031297">
    <property type="term" value="P:replication fork processing"/>
    <property type="evidence" value="ECO:0007669"/>
    <property type="project" value="TreeGrafter"/>
</dbReference>
<gene>
    <name evidence="3" type="ORF">L9F63_027543</name>
</gene>
<evidence type="ECO:0000259" key="2">
    <source>
        <dbReference type="PROSITE" id="PS51194"/>
    </source>
</evidence>
<organism evidence="3 4">
    <name type="scientific">Diploptera punctata</name>
    <name type="common">Pacific beetle cockroach</name>
    <dbReference type="NCBI Taxonomy" id="6984"/>
    <lineage>
        <taxon>Eukaryota</taxon>
        <taxon>Metazoa</taxon>
        <taxon>Ecdysozoa</taxon>
        <taxon>Arthropoda</taxon>
        <taxon>Hexapoda</taxon>
        <taxon>Insecta</taxon>
        <taxon>Pterygota</taxon>
        <taxon>Neoptera</taxon>
        <taxon>Polyneoptera</taxon>
        <taxon>Dictyoptera</taxon>
        <taxon>Blattodea</taxon>
        <taxon>Blaberoidea</taxon>
        <taxon>Blaberidae</taxon>
        <taxon>Diplopterinae</taxon>
        <taxon>Diploptera</taxon>
    </lineage>
</organism>
<dbReference type="InterPro" id="IPR027417">
    <property type="entry name" value="P-loop_NTPase"/>
</dbReference>
<dbReference type="InterPro" id="IPR049730">
    <property type="entry name" value="SNF2/RAD54-like_C"/>
</dbReference>
<evidence type="ECO:0000256" key="1">
    <source>
        <dbReference type="ARBA" id="ARBA00022801"/>
    </source>
</evidence>
<dbReference type="EMBL" id="JASPKZ010003256">
    <property type="protein sequence ID" value="KAJ9593809.1"/>
    <property type="molecule type" value="Genomic_DNA"/>
</dbReference>
<comment type="caution">
    <text evidence="3">The sequence shown here is derived from an EMBL/GenBank/DDBJ whole genome shotgun (WGS) entry which is preliminary data.</text>
</comment>
<dbReference type="Gene3D" id="3.40.50.300">
    <property type="entry name" value="P-loop containing nucleotide triphosphate hydrolases"/>
    <property type="match status" value="1"/>
</dbReference>
<feature type="non-terminal residue" evidence="3">
    <location>
        <position position="1"/>
    </location>
</feature>
<dbReference type="Proteomes" id="UP001233999">
    <property type="component" value="Unassembled WGS sequence"/>
</dbReference>
<dbReference type="GO" id="GO:0016787">
    <property type="term" value="F:hydrolase activity"/>
    <property type="evidence" value="ECO:0007669"/>
    <property type="project" value="UniProtKB-KW"/>
</dbReference>
<sequence>DYIGDMLDSDKKFICFAHHRTVLDGICETISNKRQEYIRIDGNTSSNERKILCDKFQLEDRYIAAVLSITAANAGITLTAAHMVVFAELYWNPGILTQAEDRAHRIGQEDCVIVQYLMAKGTADDHLWPMIQNKLDVLNKAGLSKDNFLDTENTFLQKSKKQPSILNYFSEMCINDEELSGIDFNDIEIQEKKMKFS</sequence>
<accession>A0AAD8A799</accession>
<proteinExistence type="predicted"/>
<reference evidence="3" key="1">
    <citation type="journal article" date="2023" name="IScience">
        <title>Live-bearing cockroach genome reveals convergent evolutionary mechanisms linked to viviparity in insects and beyond.</title>
        <authorList>
            <person name="Fouks B."/>
            <person name="Harrison M.C."/>
            <person name="Mikhailova A.A."/>
            <person name="Marchal E."/>
            <person name="English S."/>
            <person name="Carruthers M."/>
            <person name="Jennings E.C."/>
            <person name="Chiamaka E.L."/>
            <person name="Frigard R.A."/>
            <person name="Pippel M."/>
            <person name="Attardo G.M."/>
            <person name="Benoit J.B."/>
            <person name="Bornberg-Bauer E."/>
            <person name="Tobe S.S."/>
        </authorList>
    </citation>
    <scope>NUCLEOTIDE SEQUENCE</scope>
    <source>
        <strain evidence="3">Stay&amp;Tobe</strain>
    </source>
</reference>
<name>A0AAD8A799_DIPPU</name>
<keyword evidence="4" id="KW-1185">Reference proteome</keyword>
<feature type="domain" description="Helicase C-terminal" evidence="2">
    <location>
        <begin position="1"/>
        <end position="156"/>
    </location>
</feature>
<dbReference type="PANTHER" id="PTHR45766:SF6">
    <property type="entry name" value="SWI_SNF-RELATED MATRIX-ASSOCIATED ACTIN-DEPENDENT REGULATOR OF CHROMATIN SUBFAMILY A-LIKE PROTEIN 1"/>
    <property type="match status" value="1"/>
</dbReference>
<dbReference type="GO" id="GO:0006281">
    <property type="term" value="P:DNA repair"/>
    <property type="evidence" value="ECO:0007669"/>
    <property type="project" value="TreeGrafter"/>
</dbReference>
<evidence type="ECO:0000313" key="3">
    <source>
        <dbReference type="EMBL" id="KAJ9593809.1"/>
    </source>
</evidence>
<dbReference type="AlphaFoldDB" id="A0AAD8A799"/>
<dbReference type="GO" id="GO:0043596">
    <property type="term" value="C:nuclear replication fork"/>
    <property type="evidence" value="ECO:0007669"/>
    <property type="project" value="TreeGrafter"/>
</dbReference>
<protein>
    <recommendedName>
        <fullName evidence="2">Helicase C-terminal domain-containing protein</fullName>
    </recommendedName>
</protein>
<reference evidence="3" key="2">
    <citation type="submission" date="2023-05" db="EMBL/GenBank/DDBJ databases">
        <authorList>
            <person name="Fouks B."/>
        </authorList>
    </citation>
    <scope>NUCLEOTIDE SEQUENCE</scope>
    <source>
        <strain evidence="3">Stay&amp;Tobe</strain>
        <tissue evidence="3">Testes</tissue>
    </source>
</reference>